<organism evidence="1">
    <name type="scientific">mine drainage metagenome</name>
    <dbReference type="NCBI Taxonomy" id="410659"/>
    <lineage>
        <taxon>unclassified sequences</taxon>
        <taxon>metagenomes</taxon>
        <taxon>ecological metagenomes</taxon>
    </lineage>
</organism>
<protein>
    <submittedName>
        <fullName evidence="1">Uncharacterized protein</fullName>
    </submittedName>
</protein>
<dbReference type="NCBIfam" id="NF047558">
    <property type="entry name" value="TPR_END_plus"/>
    <property type="match status" value="1"/>
</dbReference>
<sequence length="126" mass="14980">MHPDSQRDLQFETCFFESILRRDRSYAQVIEILGGLYTQQGRVADGLKMDRRLVRLQPNNATAHYNLACSLALMKRRPEALRALARAIELGYRDWGWMAKDKDLDILRDHPEYLRLVEEVRHQRRR</sequence>
<dbReference type="EMBL" id="MLJW01000037">
    <property type="protein sequence ID" value="OIR07455.1"/>
    <property type="molecule type" value="Genomic_DNA"/>
</dbReference>
<evidence type="ECO:0000313" key="1">
    <source>
        <dbReference type="EMBL" id="OIR07455.1"/>
    </source>
</evidence>
<dbReference type="PROSITE" id="PS50005">
    <property type="entry name" value="TPR"/>
    <property type="match status" value="1"/>
</dbReference>
<dbReference type="InterPro" id="IPR011990">
    <property type="entry name" value="TPR-like_helical_dom_sf"/>
</dbReference>
<proteinExistence type="predicted"/>
<dbReference type="InterPro" id="IPR019734">
    <property type="entry name" value="TPR_rpt"/>
</dbReference>
<gene>
    <name evidence="1" type="ORF">GALL_104140</name>
</gene>
<reference evidence="1" key="1">
    <citation type="submission" date="2016-10" db="EMBL/GenBank/DDBJ databases">
        <title>Sequence of Gallionella enrichment culture.</title>
        <authorList>
            <person name="Poehlein A."/>
            <person name="Muehling M."/>
            <person name="Daniel R."/>
        </authorList>
    </citation>
    <scope>NUCLEOTIDE SEQUENCE</scope>
</reference>
<dbReference type="AlphaFoldDB" id="A0A1J5SGA9"/>
<dbReference type="Gene3D" id="1.25.40.10">
    <property type="entry name" value="Tetratricopeptide repeat domain"/>
    <property type="match status" value="1"/>
</dbReference>
<name>A0A1J5SGA9_9ZZZZ</name>
<comment type="caution">
    <text evidence="1">The sequence shown here is derived from an EMBL/GenBank/DDBJ whole genome shotgun (WGS) entry which is preliminary data.</text>
</comment>
<accession>A0A1J5SGA9</accession>
<dbReference type="SUPFAM" id="SSF48452">
    <property type="entry name" value="TPR-like"/>
    <property type="match status" value="1"/>
</dbReference>